<sequence length="68" mass="7668">MAAKLIATEVPLSKLPKKYKIIFISTKTPMPKKDGPLRKTLYGYARTIVTFDINEIEVEDLKIIVAFG</sequence>
<gene>
    <name evidence="1" type="ORF">CONLIGDRAFT_627753</name>
</gene>
<dbReference type="InParanoid" id="A0A1J7K1V6"/>
<keyword evidence="2" id="KW-1185">Reference proteome</keyword>
<dbReference type="Proteomes" id="UP000182658">
    <property type="component" value="Unassembled WGS sequence"/>
</dbReference>
<proteinExistence type="predicted"/>
<dbReference type="EMBL" id="KV875093">
    <property type="protein sequence ID" value="OIW35708.1"/>
    <property type="molecule type" value="Genomic_DNA"/>
</dbReference>
<reference evidence="1 2" key="1">
    <citation type="submission" date="2016-10" db="EMBL/GenBank/DDBJ databases">
        <title>Draft genome sequence of Coniochaeta ligniaria NRRL30616, a lignocellulolytic fungus for bioabatement of inhibitors in plant biomass hydrolysates.</title>
        <authorList>
            <consortium name="DOE Joint Genome Institute"/>
            <person name="Jimenez D.J."/>
            <person name="Hector R.E."/>
            <person name="Riley R."/>
            <person name="Sun H."/>
            <person name="Grigoriev I.V."/>
            <person name="Van Elsas J.D."/>
            <person name="Nichols N.N."/>
        </authorList>
    </citation>
    <scope>NUCLEOTIDE SEQUENCE [LARGE SCALE GENOMIC DNA]</scope>
    <source>
        <strain evidence="1 2">NRRL 30616</strain>
    </source>
</reference>
<evidence type="ECO:0000313" key="2">
    <source>
        <dbReference type="Proteomes" id="UP000182658"/>
    </source>
</evidence>
<accession>A0A1J7K1V6</accession>
<protein>
    <submittedName>
        <fullName evidence="1">Uncharacterized protein</fullName>
    </submittedName>
</protein>
<organism evidence="1 2">
    <name type="scientific">Coniochaeta ligniaria NRRL 30616</name>
    <dbReference type="NCBI Taxonomy" id="1408157"/>
    <lineage>
        <taxon>Eukaryota</taxon>
        <taxon>Fungi</taxon>
        <taxon>Dikarya</taxon>
        <taxon>Ascomycota</taxon>
        <taxon>Pezizomycotina</taxon>
        <taxon>Sordariomycetes</taxon>
        <taxon>Sordariomycetidae</taxon>
        <taxon>Coniochaetales</taxon>
        <taxon>Coniochaetaceae</taxon>
        <taxon>Coniochaeta</taxon>
    </lineage>
</organism>
<dbReference type="AlphaFoldDB" id="A0A1J7K1V6"/>
<evidence type="ECO:0000313" key="1">
    <source>
        <dbReference type="EMBL" id="OIW35708.1"/>
    </source>
</evidence>
<name>A0A1J7K1V6_9PEZI</name>